<dbReference type="SMART" id="SM00530">
    <property type="entry name" value="HTH_XRE"/>
    <property type="match status" value="1"/>
</dbReference>
<dbReference type="EMBL" id="CP106878">
    <property type="protein sequence ID" value="WAA10306.1"/>
    <property type="molecule type" value="Genomic_DNA"/>
</dbReference>
<dbReference type="KEGG" id="faf:OE104_02935"/>
<dbReference type="Proteomes" id="UP001164718">
    <property type="component" value="Chromosome"/>
</dbReference>
<evidence type="ECO:0000259" key="1">
    <source>
        <dbReference type="PROSITE" id="PS50943"/>
    </source>
</evidence>
<accession>A0A9E8RW70</accession>
<dbReference type="CDD" id="cd00093">
    <property type="entry name" value="HTH_XRE"/>
    <property type="match status" value="1"/>
</dbReference>
<dbReference type="PROSITE" id="PS50943">
    <property type="entry name" value="HTH_CROC1"/>
    <property type="match status" value="1"/>
</dbReference>
<dbReference type="AlphaFoldDB" id="A0A9E8RW70"/>
<name>A0A9E8RW70_9BACI</name>
<dbReference type="SUPFAM" id="SSF47413">
    <property type="entry name" value="lambda repressor-like DNA-binding domains"/>
    <property type="match status" value="1"/>
</dbReference>
<protein>
    <submittedName>
        <fullName evidence="2">Helix-turn-helix domain-containing protein</fullName>
    </submittedName>
</protein>
<evidence type="ECO:0000313" key="3">
    <source>
        <dbReference type="Proteomes" id="UP001164718"/>
    </source>
</evidence>
<dbReference type="GO" id="GO:0003677">
    <property type="term" value="F:DNA binding"/>
    <property type="evidence" value="ECO:0007669"/>
    <property type="project" value="InterPro"/>
</dbReference>
<dbReference type="Pfam" id="PF12844">
    <property type="entry name" value="HTH_19"/>
    <property type="match status" value="1"/>
</dbReference>
<dbReference type="InterPro" id="IPR001387">
    <property type="entry name" value="Cro/C1-type_HTH"/>
</dbReference>
<organism evidence="2 3">
    <name type="scientific">Fervidibacillus albus</name>
    <dbReference type="NCBI Taxonomy" id="2980026"/>
    <lineage>
        <taxon>Bacteria</taxon>
        <taxon>Bacillati</taxon>
        <taxon>Bacillota</taxon>
        <taxon>Bacilli</taxon>
        <taxon>Bacillales</taxon>
        <taxon>Bacillaceae</taxon>
        <taxon>Fervidibacillus</taxon>
    </lineage>
</organism>
<feature type="domain" description="HTH cro/C1-type" evidence="1">
    <location>
        <begin position="7"/>
        <end position="61"/>
    </location>
</feature>
<sequence>MQFGGILKAVRQKAGFSQEELAHRLNMNQSDISKIETDRKVPDAFTFIQWIQLTNTPEVMMAFLYGIDAFTIMSDFIQTIPIGGFIAWLFS</sequence>
<keyword evidence="3" id="KW-1185">Reference proteome</keyword>
<evidence type="ECO:0000313" key="2">
    <source>
        <dbReference type="EMBL" id="WAA10306.1"/>
    </source>
</evidence>
<reference evidence="2" key="1">
    <citation type="submission" date="2022-09" db="EMBL/GenBank/DDBJ databases">
        <title>Complete Genomes of Fervidibacillus albus and Fervidibacillus halotolerans isolated from tidal flat sediments.</title>
        <authorList>
            <person name="Kwon K.K."/>
            <person name="Yang S.-H."/>
            <person name="Park M.J."/>
            <person name="Oh H.-M."/>
        </authorList>
    </citation>
    <scope>NUCLEOTIDE SEQUENCE</scope>
    <source>
        <strain evidence="2">MEBiC13591</strain>
    </source>
</reference>
<dbReference type="Gene3D" id="1.10.260.40">
    <property type="entry name" value="lambda repressor-like DNA-binding domains"/>
    <property type="match status" value="1"/>
</dbReference>
<gene>
    <name evidence="2" type="ORF">OE104_02935</name>
</gene>
<proteinExistence type="predicted"/>
<dbReference type="RefSeq" id="WP_275418090.1">
    <property type="nucleotide sequence ID" value="NZ_CP106878.1"/>
</dbReference>
<dbReference type="InterPro" id="IPR010982">
    <property type="entry name" value="Lambda_DNA-bd_dom_sf"/>
</dbReference>